<proteinExistence type="predicted"/>
<dbReference type="InterPro" id="IPR033428">
    <property type="entry name" value="DUF5118"/>
</dbReference>
<dbReference type="Pfam" id="PF17162">
    <property type="entry name" value="DUF5118"/>
    <property type="match status" value="1"/>
</dbReference>
<dbReference type="Proteomes" id="UP001169760">
    <property type="component" value="Unassembled WGS sequence"/>
</dbReference>
<organism evidence="2 3">
    <name type="scientific">Saccharophagus degradans</name>
    <dbReference type="NCBI Taxonomy" id="86304"/>
    <lineage>
        <taxon>Bacteria</taxon>
        <taxon>Pseudomonadati</taxon>
        <taxon>Pseudomonadota</taxon>
        <taxon>Gammaproteobacteria</taxon>
        <taxon>Cellvibrionales</taxon>
        <taxon>Cellvibrionaceae</taxon>
        <taxon>Saccharophagus</taxon>
    </lineage>
</organism>
<feature type="non-terminal residue" evidence="2">
    <location>
        <position position="1"/>
    </location>
</feature>
<dbReference type="AlphaFoldDB" id="A0AAW7XCU5"/>
<evidence type="ECO:0000313" key="3">
    <source>
        <dbReference type="Proteomes" id="UP001169760"/>
    </source>
</evidence>
<evidence type="ECO:0000259" key="1">
    <source>
        <dbReference type="Pfam" id="PF17162"/>
    </source>
</evidence>
<sequence>SSMKGNFFGQFLILLVLVSTALVGFSQDKIEKDDKEETEKKDSIKSADSKELNYQKFVKEGNVKKGLFNVYTLKEDYYFEIPDSLMSRDLL</sequence>
<reference evidence="2" key="1">
    <citation type="submission" date="2023-07" db="EMBL/GenBank/DDBJ databases">
        <title>Genome content predicts the carbon catabolic preferences of heterotrophic bacteria.</title>
        <authorList>
            <person name="Gralka M."/>
        </authorList>
    </citation>
    <scope>NUCLEOTIDE SEQUENCE</scope>
    <source>
        <strain evidence="2">I3M17_2</strain>
    </source>
</reference>
<evidence type="ECO:0000313" key="2">
    <source>
        <dbReference type="EMBL" id="MDO6425060.1"/>
    </source>
</evidence>
<dbReference type="RefSeq" id="WP_303494433.1">
    <property type="nucleotide sequence ID" value="NZ_JAUOPB010000206.1"/>
</dbReference>
<feature type="domain" description="DUF5118" evidence="1">
    <location>
        <begin position="53"/>
        <end position="91"/>
    </location>
</feature>
<name>A0AAW7XCU5_9GAMM</name>
<accession>A0AAW7XCU5</accession>
<gene>
    <name evidence="2" type="ORF">Q4521_21445</name>
</gene>
<comment type="caution">
    <text evidence="2">The sequence shown here is derived from an EMBL/GenBank/DDBJ whole genome shotgun (WGS) entry which is preliminary data.</text>
</comment>
<feature type="non-terminal residue" evidence="2">
    <location>
        <position position="91"/>
    </location>
</feature>
<dbReference type="EMBL" id="JAUOPB010000206">
    <property type="protein sequence ID" value="MDO6425060.1"/>
    <property type="molecule type" value="Genomic_DNA"/>
</dbReference>
<protein>
    <submittedName>
        <fullName evidence="2">DUF5118 domain-containing protein</fullName>
    </submittedName>
</protein>